<dbReference type="InterPro" id="IPR008963">
    <property type="entry name" value="Purple_acid_Pase-like_N"/>
</dbReference>
<dbReference type="EMBL" id="CP021995">
    <property type="protein sequence ID" value="ASD27768.1"/>
    <property type="molecule type" value="Genomic_DNA"/>
</dbReference>
<dbReference type="PANTHER" id="PTHR22953:SF153">
    <property type="entry name" value="PURPLE ACID PHOSPHATASE"/>
    <property type="match status" value="1"/>
</dbReference>
<evidence type="ECO:0000313" key="5">
    <source>
        <dbReference type="EMBL" id="ASD27768.1"/>
    </source>
</evidence>
<evidence type="ECO:0000313" key="6">
    <source>
        <dbReference type="Proteomes" id="UP000197024"/>
    </source>
</evidence>
<dbReference type="Gene3D" id="3.60.21.10">
    <property type="match status" value="1"/>
</dbReference>
<keyword evidence="1 2" id="KW-0732">Signal</keyword>
<sequence length="458" mass="49270">MFKRNLFLSAGLVMALALAVPATAQTLAAARPAWAPSGLPDRVVLSPGADAAHEMAVAWRTDARQMNAEAEIVEAIDGPAFESRGRAVAGLSLDGVMRGGQGRYHTVRFTDLKPGVDYLYRVKGADGWSEWLGFRTASADVTKPFRILYFGDTQNSILSKGARTIRAGLMRTSPDVVVHAGDLTGRSQDWEWGEWTAAGGYGYAMVPQIPAAGNHEYSDDDDGRRQLGPLWAAQFALPENGAEGVAETSFYTDYQGVRFIVLDGTAGTSLDALDAQTRWLDQTLASSTARWNIVIQHQPIYTCARPNDTEALKAAWEPIYRARGVDMVLQGHDHCYSRITDGEGKASGEVRRAQGAAQGPVYVVSVAGPKMYGLNDRALTQPDRVAADTQMYQTIDVEAGRLRYRAYTVSGVLYDAADIVRAADGTKTLREPAEALPPLRLCNGGAGPDGAPCVGSAK</sequence>
<dbReference type="InterPro" id="IPR039331">
    <property type="entry name" value="PAPs-like"/>
</dbReference>
<dbReference type="GO" id="GO:0046872">
    <property type="term" value="F:metal ion binding"/>
    <property type="evidence" value="ECO:0007669"/>
    <property type="project" value="InterPro"/>
</dbReference>
<feature type="chain" id="PRO_5012147843" evidence="2">
    <location>
        <begin position="25"/>
        <end position="458"/>
    </location>
</feature>
<dbReference type="InterPro" id="IPR004843">
    <property type="entry name" value="Calcineurin-like_PHP"/>
</dbReference>
<reference evidence="5 6" key="2">
    <citation type="submission" date="2017-06" db="EMBL/GenBank/DDBJ databases">
        <authorList>
            <person name="Kim H.J."/>
            <person name="Triplett B.A."/>
        </authorList>
    </citation>
    <scope>NUCLEOTIDE SEQUENCE [LARGE SCALE GENOMIC DNA]</scope>
    <source>
        <strain evidence="5 6">BZC3</strain>
    </source>
</reference>
<gene>
    <name evidence="5" type="ORF">CD943_13260</name>
</gene>
<dbReference type="Gene3D" id="2.60.40.380">
    <property type="entry name" value="Purple acid phosphatase-like, N-terminal"/>
    <property type="match status" value="1"/>
</dbReference>
<dbReference type="Pfam" id="PF00149">
    <property type="entry name" value="Metallophos"/>
    <property type="match status" value="1"/>
</dbReference>
<protein>
    <submittedName>
        <fullName evidence="5">Hydrolase</fullName>
    </submittedName>
</protein>
<feature type="signal peptide" evidence="2">
    <location>
        <begin position="1"/>
        <end position="24"/>
    </location>
</feature>
<name>A0A1Z3LZZ8_BREDI</name>
<dbReference type="GO" id="GO:0003993">
    <property type="term" value="F:acid phosphatase activity"/>
    <property type="evidence" value="ECO:0007669"/>
    <property type="project" value="InterPro"/>
</dbReference>
<dbReference type="Proteomes" id="UP000197024">
    <property type="component" value="Chromosome"/>
</dbReference>
<dbReference type="AlphaFoldDB" id="A0A1Z3LZZ8"/>
<keyword evidence="5" id="KW-0378">Hydrolase</keyword>
<feature type="domain" description="Calcineurin-like phosphoesterase" evidence="3">
    <location>
        <begin position="145"/>
        <end position="336"/>
    </location>
</feature>
<dbReference type="InterPro" id="IPR029052">
    <property type="entry name" value="Metallo-depent_PP-like"/>
</dbReference>
<dbReference type="SUPFAM" id="SSF49363">
    <property type="entry name" value="Purple acid phosphatase, N-terminal domain"/>
    <property type="match status" value="1"/>
</dbReference>
<dbReference type="Pfam" id="PF16656">
    <property type="entry name" value="Pur_ac_phosph_N"/>
    <property type="match status" value="1"/>
</dbReference>
<evidence type="ECO:0000256" key="2">
    <source>
        <dbReference type="SAM" id="SignalP"/>
    </source>
</evidence>
<evidence type="ECO:0000256" key="1">
    <source>
        <dbReference type="ARBA" id="ARBA00022729"/>
    </source>
</evidence>
<dbReference type="InterPro" id="IPR015914">
    <property type="entry name" value="PAPs_N"/>
</dbReference>
<dbReference type="PANTHER" id="PTHR22953">
    <property type="entry name" value="ACID PHOSPHATASE RELATED"/>
    <property type="match status" value="1"/>
</dbReference>
<dbReference type="RefSeq" id="WP_088411336.1">
    <property type="nucleotide sequence ID" value="NZ_CP021995.1"/>
</dbReference>
<proteinExistence type="predicted"/>
<dbReference type="SUPFAM" id="SSF56300">
    <property type="entry name" value="Metallo-dependent phosphatases"/>
    <property type="match status" value="1"/>
</dbReference>
<organism evidence="5 6">
    <name type="scientific">Brevundimonas diminuta</name>
    <name type="common">Pseudomonas diminuta</name>
    <dbReference type="NCBI Taxonomy" id="293"/>
    <lineage>
        <taxon>Bacteria</taxon>
        <taxon>Pseudomonadati</taxon>
        <taxon>Pseudomonadota</taxon>
        <taxon>Alphaproteobacteria</taxon>
        <taxon>Caulobacterales</taxon>
        <taxon>Caulobacteraceae</taxon>
        <taxon>Brevundimonas</taxon>
    </lineage>
</organism>
<accession>A0A1Z3LZZ8</accession>
<evidence type="ECO:0000259" key="4">
    <source>
        <dbReference type="Pfam" id="PF16656"/>
    </source>
</evidence>
<reference evidence="5 6" key="1">
    <citation type="submission" date="2017-06" db="EMBL/GenBank/DDBJ databases">
        <title>Biodegradation of gentamicin by bacterial consortia AMQD4 in synthetic medium and raw gentamicin sewage.</title>
        <authorList>
            <person name="Chang H."/>
            <person name="Feng Y."/>
            <person name="Li Z."/>
            <person name="Xue J."/>
            <person name="Cheng D."/>
        </authorList>
    </citation>
    <scope>NUCLEOTIDE SEQUENCE [LARGE SCALE GENOMIC DNA]</scope>
    <source>
        <strain evidence="5 6">BZC3</strain>
    </source>
</reference>
<evidence type="ECO:0000259" key="3">
    <source>
        <dbReference type="Pfam" id="PF00149"/>
    </source>
</evidence>
<feature type="domain" description="Purple acid phosphatase N-terminal" evidence="4">
    <location>
        <begin position="40"/>
        <end position="136"/>
    </location>
</feature>